<feature type="compositionally biased region" description="Polar residues" evidence="3">
    <location>
        <begin position="406"/>
        <end position="430"/>
    </location>
</feature>
<evidence type="ECO:0000256" key="2">
    <source>
        <dbReference type="ARBA" id="ARBA00022840"/>
    </source>
</evidence>
<dbReference type="SUPFAM" id="SSF48371">
    <property type="entry name" value="ARM repeat"/>
    <property type="match status" value="2"/>
</dbReference>
<feature type="region of interest" description="Disordered" evidence="3">
    <location>
        <begin position="665"/>
        <end position="721"/>
    </location>
</feature>
<dbReference type="PROSITE" id="PS50011">
    <property type="entry name" value="PROTEIN_KINASE_DOM"/>
    <property type="match status" value="1"/>
</dbReference>
<reference evidence="5" key="1">
    <citation type="submission" date="2022-03" db="EMBL/GenBank/DDBJ databases">
        <title>Draft genome sequence of Aduncisulcus paluster, a free-living microaerophilic Fornicata.</title>
        <authorList>
            <person name="Yuyama I."/>
            <person name="Kume K."/>
            <person name="Tamura T."/>
            <person name="Inagaki Y."/>
            <person name="Hashimoto T."/>
        </authorList>
    </citation>
    <scope>NUCLEOTIDE SEQUENCE</scope>
    <source>
        <strain evidence="5">NY0171</strain>
    </source>
</reference>
<dbReference type="SUPFAM" id="SSF56112">
    <property type="entry name" value="Protein kinase-like (PK-like)"/>
    <property type="match status" value="1"/>
</dbReference>
<dbReference type="Proteomes" id="UP001057375">
    <property type="component" value="Unassembled WGS sequence"/>
</dbReference>
<comment type="caution">
    <text evidence="5">The sequence shown here is derived from an EMBL/GenBank/DDBJ whole genome shotgun (WGS) entry which is preliminary data.</text>
</comment>
<dbReference type="PANTHER" id="PTHR44329:SF298">
    <property type="entry name" value="MIXED LINEAGE KINASE DOMAIN-LIKE PROTEIN"/>
    <property type="match status" value="1"/>
</dbReference>
<dbReference type="Gene3D" id="1.25.10.10">
    <property type="entry name" value="Leucine-rich Repeat Variant"/>
    <property type="match status" value="2"/>
</dbReference>
<dbReference type="InterPro" id="IPR016024">
    <property type="entry name" value="ARM-type_fold"/>
</dbReference>
<dbReference type="InterPro" id="IPR011989">
    <property type="entry name" value="ARM-like"/>
</dbReference>
<dbReference type="Gene3D" id="1.10.510.10">
    <property type="entry name" value="Transferase(Phosphotransferase) domain 1"/>
    <property type="match status" value="2"/>
</dbReference>
<gene>
    <name evidence="5" type="ORF">ADUPG1_005946</name>
</gene>
<organism evidence="5 6">
    <name type="scientific">Aduncisulcus paluster</name>
    <dbReference type="NCBI Taxonomy" id="2918883"/>
    <lineage>
        <taxon>Eukaryota</taxon>
        <taxon>Metamonada</taxon>
        <taxon>Carpediemonas-like organisms</taxon>
        <taxon>Aduncisulcus</taxon>
    </lineage>
</organism>
<evidence type="ECO:0000256" key="1">
    <source>
        <dbReference type="ARBA" id="ARBA00022741"/>
    </source>
</evidence>
<accession>A0ABQ5KG88</accession>
<sequence length="1606" mass="175995">MQSVGISKMIGRLVIGWRDIKIVKVLCKGGQGVVYKAKYNGLDVCVKMIETSKFGGRSPPNEKALQQLISDFECEFANLLSLYLNPISQSFIPRPIKILNTLDHKSLEKRTYGFIMELFECDAVELSIRFADNVVILLKLCLGMARALNAIHIAEKNLIHGDVKPENFLIRVKRNKQGNIDWSDFDVAISDFGMSSDLDTIHTIEDTSDLPTILDSNSLKDSTSTLPSSHSSGSSYSTSTKSSTKPSPTSSRSPSPSSNSRSFSLSILKQEPHNVIKKRTKRHHSEASKHDHHHSTPSGEDRMCPEDPSIQPHLSTRDPSSFRLDSDRPVKPSSSPKTDSGTSDPSASKDPSLTEETLDHSKTYSYSVCSESELYECGDVTVIEQMSGFDVDATNTSETIEKKQESSAQIITDSQRSSKQIQSASTSTPSEAPKRKQRFGLTVVYASPEVLRSRTPTRSGDAFSLGLSIWAILTGSAPFLKHPEVVKILRKKKGKPQGNTSHMLLNCVSRLHERGECPTLEGVALLDNLDKESYNSLIEIFNGLTHSDTRLRMSVYDASIRLHKLVTTCSTSSSLHFELQTRIAGHSQTDTELSHTPHGIDIISSDHPSSVQDLSFNDSLVGALGSGPIASASSTSKGMDEVIAHGMAGACLNALDKVLPLQLSKSDTRESEREFGVRPRAHSKKLKSDRSEKSFSGSGNLTSSGASVSSVTSSGSSASSSNAASFNKEIISFLAKIPAQYREDPHASLTSTSTAIRKLAKNVVEFSADEIQGNAILNKLFVLPMTQSVMFEAAKATMLAKVVRVCGVMFEAAKATMLAKVVRVCGFAGEEFVQRASRMIDHLVTFAATTTTHSKELDVLSVGVIEVVAVCIDFSLTPIQVYNYLRVLVRLCSNILVCPIVANSGVPAILNVTTKRYMQDEGVALSSCQILEELSRHELARRPMYNAEAVPFLLSCGNRWVKKSEIVCTVCNTLFSIGMLGDTRIGLAEVGTGRFIQRLLAQHHEPQVLRAAVSVAVVLTMEPTARPALYSSGLLSSVAGVGRRMRHNAEVCIEVLSAVYNFCLNPDTLRHVLADGTIRFVLTVAKKWNDNPKIVKLATDIVAVMTSLTEALPFLHECGVVSMLSRTLHTYIKVKEIAMVAMSCVANLGAYTDIRGVLYNEGLGTLLLNAVSIHIRIPEALCAALRGLWSMAGAGINRGPLLADGMADKLVEVLREHYQNPFVCKDACLCVWNLGAAAENRQRLGDLKLHRHLLRVVDVYHHSNPDVTVSALSAIYTIGACAGNRTLLHEGGTGESMINLLSTHIELHTLPVVRESMRVLWTVTAARSTRIELCEKGGVRCVCNVLRRQSDDRESVLESVRVLWNFTVEKETHETCQVEGVVKAVMYCVVHYEKDKEMILDVLALLLNIVSTEAFVIADDGICSFIVRILKQHPHEQQILRRGCKLMVRMCSHPPNRVSCISLGACAPLATVVENFLSNQLVSTVAVSALSFLAAVRGSRRQLVQEFNVHMAVVLVARTHASPRVAKECLAVLYQLAGDTANAQDLIAVCVPSMVRILVQRHPEDEDIKLLGRRVLKRIFPDRHQRAQLLDDAVFASLFDTGRRRE</sequence>
<dbReference type="InterPro" id="IPR011009">
    <property type="entry name" value="Kinase-like_dom_sf"/>
</dbReference>
<dbReference type="SMART" id="SM00220">
    <property type="entry name" value="S_TKc"/>
    <property type="match status" value="1"/>
</dbReference>
<feature type="compositionally biased region" description="Low complexity" evidence="3">
    <location>
        <begin position="222"/>
        <end position="266"/>
    </location>
</feature>
<feature type="region of interest" description="Disordered" evidence="3">
    <location>
        <begin position="212"/>
        <end position="359"/>
    </location>
</feature>
<dbReference type="InterPro" id="IPR008271">
    <property type="entry name" value="Ser/Thr_kinase_AS"/>
</dbReference>
<evidence type="ECO:0000256" key="3">
    <source>
        <dbReference type="SAM" id="MobiDB-lite"/>
    </source>
</evidence>
<dbReference type="InterPro" id="IPR051681">
    <property type="entry name" value="Ser/Thr_Kinases-Pseudokinases"/>
</dbReference>
<evidence type="ECO:0000313" key="5">
    <source>
        <dbReference type="EMBL" id="GKT31533.1"/>
    </source>
</evidence>
<dbReference type="InterPro" id="IPR000719">
    <property type="entry name" value="Prot_kinase_dom"/>
</dbReference>
<dbReference type="PANTHER" id="PTHR44329">
    <property type="entry name" value="SERINE/THREONINE-PROTEIN KINASE TNNI3K-RELATED"/>
    <property type="match status" value="1"/>
</dbReference>
<protein>
    <recommendedName>
        <fullName evidence="4">Protein kinase domain-containing protein</fullName>
    </recommendedName>
</protein>
<dbReference type="PROSITE" id="PS00108">
    <property type="entry name" value="PROTEIN_KINASE_ST"/>
    <property type="match status" value="1"/>
</dbReference>
<keyword evidence="2" id="KW-0067">ATP-binding</keyword>
<dbReference type="Pfam" id="PF00069">
    <property type="entry name" value="Pkinase"/>
    <property type="match status" value="1"/>
</dbReference>
<proteinExistence type="predicted"/>
<feature type="compositionally biased region" description="Basic residues" evidence="3">
    <location>
        <begin position="275"/>
        <end position="295"/>
    </location>
</feature>
<feature type="compositionally biased region" description="Polar residues" evidence="3">
    <location>
        <begin position="332"/>
        <end position="355"/>
    </location>
</feature>
<evidence type="ECO:0000313" key="6">
    <source>
        <dbReference type="Proteomes" id="UP001057375"/>
    </source>
</evidence>
<evidence type="ECO:0000259" key="4">
    <source>
        <dbReference type="PROSITE" id="PS50011"/>
    </source>
</evidence>
<feature type="region of interest" description="Disordered" evidence="3">
    <location>
        <begin position="398"/>
        <end position="435"/>
    </location>
</feature>
<keyword evidence="1" id="KW-0547">Nucleotide-binding</keyword>
<name>A0ABQ5KG88_9EUKA</name>
<feature type="compositionally biased region" description="Low complexity" evidence="3">
    <location>
        <begin position="698"/>
        <end position="721"/>
    </location>
</feature>
<keyword evidence="6" id="KW-1185">Reference proteome</keyword>
<dbReference type="EMBL" id="BQXS01009692">
    <property type="protein sequence ID" value="GKT31533.1"/>
    <property type="molecule type" value="Genomic_DNA"/>
</dbReference>
<dbReference type="Gene3D" id="3.30.200.20">
    <property type="entry name" value="Phosphorylase Kinase, domain 1"/>
    <property type="match status" value="1"/>
</dbReference>
<feature type="domain" description="Protein kinase" evidence="4">
    <location>
        <begin position="20"/>
        <end position="566"/>
    </location>
</feature>
<feature type="compositionally biased region" description="Basic and acidic residues" evidence="3">
    <location>
        <begin position="666"/>
        <end position="677"/>
    </location>
</feature>